<dbReference type="Proteomes" id="UP000048289">
    <property type="component" value="Unassembled WGS sequence"/>
</dbReference>
<accession>A0A0E8U7B2</accession>
<evidence type="ECO:0000313" key="23">
    <source>
        <dbReference type="Proteomes" id="UP000048289"/>
    </source>
</evidence>
<dbReference type="SMR" id="A0A0E8U7B2"/>
<dbReference type="PANTHER" id="PTHR39683:SF4">
    <property type="entry name" value="COENZYME Q-BINDING PROTEIN COQ10 START DOMAIN-CONTAINING PROTEIN"/>
    <property type="match status" value="1"/>
</dbReference>
<evidence type="ECO:0000313" key="2">
    <source>
        <dbReference type="EMBL" id="CFE36206.1"/>
    </source>
</evidence>
<dbReference type="EMBL" id="CHKL01000031">
    <property type="protein sequence ID" value="COV71958.1"/>
    <property type="molecule type" value="Genomic_DNA"/>
</dbReference>
<evidence type="ECO:0000313" key="7">
    <source>
        <dbReference type="EMBL" id="CKT36796.1"/>
    </source>
</evidence>
<dbReference type="SUPFAM" id="SSF55961">
    <property type="entry name" value="Bet v1-like"/>
    <property type="match status" value="1"/>
</dbReference>
<evidence type="ECO:0000313" key="21">
    <source>
        <dbReference type="Proteomes" id="UP000046680"/>
    </source>
</evidence>
<dbReference type="Proteomes" id="UP000045842">
    <property type="component" value="Unassembled WGS sequence"/>
</dbReference>
<dbReference type="EMBL" id="CSAJ01000173">
    <property type="protein sequence ID" value="COW08827.1"/>
    <property type="molecule type" value="Genomic_DNA"/>
</dbReference>
<reference evidence="15 31" key="5">
    <citation type="journal article" date="2017" name="N. Engl. J. Med.">
        <title>Transmission of Extensively Drug-Resistant Tuberculosis in South Africa.</title>
        <authorList>
            <person name="Shah N.S."/>
            <person name="Auld S.C."/>
            <person name="Brust J.C."/>
            <person name="Mathema B."/>
            <person name="Ismail N."/>
            <person name="Moodley P."/>
            <person name="Mlisana K."/>
            <person name="Allana S."/>
            <person name="Campbell A."/>
            <person name="Mthiyane T."/>
            <person name="Morris N."/>
            <person name="Mpangase P."/>
            <person name="van der Meulen H."/>
            <person name="Omar S.V."/>
            <person name="Brown T.S."/>
            <person name="Narechania A."/>
            <person name="Shaskina E."/>
            <person name="Kapwata T."/>
            <person name="Kreiswirth B."/>
            <person name="Gandhi N.R."/>
        </authorList>
    </citation>
    <scope>NUCLEOTIDE SEQUENCE [LARGE SCALE GENOMIC DNA]</scope>
    <source>
        <strain evidence="15 31">32301_S10</strain>
    </source>
</reference>
<evidence type="ECO:0000313" key="11">
    <source>
        <dbReference type="EMBL" id="COV71958.1"/>
    </source>
</evidence>
<evidence type="ECO:0000313" key="26">
    <source>
        <dbReference type="Proteomes" id="UP000049023"/>
    </source>
</evidence>
<dbReference type="STRING" id="115862.BBG46_04640"/>
<dbReference type="EMBL" id="QTBD01000150">
    <property type="protein sequence ID" value="REQ51838.1"/>
    <property type="molecule type" value="Genomic_DNA"/>
</dbReference>
<organism evidence="9 18">
    <name type="scientific">Mycobacterium tuberculosis</name>
    <dbReference type="NCBI Taxonomy" id="1773"/>
    <lineage>
        <taxon>Bacteria</taxon>
        <taxon>Bacillati</taxon>
        <taxon>Actinomycetota</taxon>
        <taxon>Actinomycetes</taxon>
        <taxon>Mycobacteriales</taxon>
        <taxon>Mycobacteriaceae</taxon>
        <taxon>Mycobacterium</taxon>
        <taxon>Mycobacterium tuberculosis complex</taxon>
    </lineage>
</organism>
<reference evidence="14 29" key="4">
    <citation type="submission" date="2016-04" db="EMBL/GenBank/DDBJ databases">
        <authorList>
            <person name="Bigi M."/>
            <person name="Bigi F."/>
            <person name="Soria M.A."/>
        </authorList>
    </citation>
    <scope>NUCLEOTIDE SEQUENCE [LARGE SCALE GENOMIC DNA]</scope>
    <source>
        <strain evidence="14 29">6548</strain>
    </source>
</reference>
<dbReference type="Proteomes" id="UP000049023">
    <property type="component" value="Unassembled WGS sequence"/>
</dbReference>
<evidence type="ECO:0000313" key="19">
    <source>
        <dbReference type="Proteomes" id="UP000044938"/>
    </source>
</evidence>
<dbReference type="PATRIC" id="fig|1773.211.peg.1412"/>
<name>A0A0E8U7B2_MYCTX</name>
<evidence type="ECO:0000313" key="16">
    <source>
        <dbReference type="EMBL" id="VCU49101.1"/>
    </source>
</evidence>
<evidence type="ECO:0000313" key="18">
    <source>
        <dbReference type="Proteomes" id="UP000039217"/>
    </source>
</evidence>
<dbReference type="EMBL" id="CFOH01000064">
    <property type="protein sequence ID" value="CFE47182.1"/>
    <property type="molecule type" value="Genomic_DNA"/>
</dbReference>
<dbReference type="Proteomes" id="UP000050139">
    <property type="component" value="Unassembled WGS sequence"/>
</dbReference>
<evidence type="ECO:0000313" key="13">
    <source>
        <dbReference type="EMBL" id="COW08827.1"/>
    </source>
</evidence>
<dbReference type="Proteomes" id="UP000038802">
    <property type="component" value="Unassembled WGS sequence"/>
</dbReference>
<evidence type="ECO:0000313" key="17">
    <source>
        <dbReference type="Proteomes" id="UP000038802"/>
    </source>
</evidence>
<evidence type="ECO:0000313" key="14">
    <source>
        <dbReference type="EMBL" id="OMH58749.1"/>
    </source>
</evidence>
<evidence type="ECO:0000313" key="31">
    <source>
        <dbReference type="Proteomes" id="UP000256381"/>
    </source>
</evidence>
<dbReference type="Proteomes" id="UP000048600">
    <property type="component" value="Unassembled WGS sequence"/>
</dbReference>
<dbReference type="EMBL" id="CFOE01000033">
    <property type="protein sequence ID" value="CFE36206.1"/>
    <property type="molecule type" value="Genomic_DNA"/>
</dbReference>
<sequence>MIANLVAVAIRASREVVIEAPPEVIVEALADMDAVPSWSSVHKRVEVVDTYSDGRPHHVKVTIKVAGIVDTELLEYHWGPDWVVWDAAKTAQQHGQHGEYNLRREDNDKTRVRFTLTVEPSAPLPAFWVNIARKKILHAATEGLRKQVVGRRRFTSG</sequence>
<reference evidence="8 27" key="3">
    <citation type="submission" date="2015-03" db="EMBL/GenBank/DDBJ databases">
        <authorList>
            <consortium name="Pathogen Informatics"/>
            <person name="Murphy D."/>
        </authorList>
    </citation>
    <scope>NUCLEOTIDE SEQUENCE [LARGE SCALE GENOMIC DNA]</scope>
    <source>
        <strain evidence="8 27">0268S</strain>
    </source>
</reference>
<dbReference type="EMBL" id="CP024614">
    <property type="protein sequence ID" value="AUS49922.1"/>
    <property type="molecule type" value="Genomic_DNA"/>
</dbReference>
<reference evidence="12" key="1">
    <citation type="submission" date="2015-03" db="EMBL/GenBank/DDBJ databases">
        <authorList>
            <person name="Murphy D."/>
        </authorList>
    </citation>
    <scope>NUCLEOTIDE SEQUENCE [LARGE SCALE GENOMIC DNA]</scope>
    <source>
        <strain evidence="12">K00500041</strain>
    </source>
</reference>
<reference evidence="14 29" key="6">
    <citation type="submission" date="2017-02" db="EMBL/GenBank/DDBJ databases">
        <title>Protein polymorphisms may explain contrasting epidemiological fitness of two variants of a multidrug-resistant Mycobacterium tuberculosis strain.</title>
        <authorList>
            <person name="Bigi M.M."/>
            <person name="Lopez B."/>
            <person name="Blanco F.C."/>
            <person name="Sasiain M.C."/>
            <person name="De La Barrera S."/>
            <person name="Ritacco V."/>
            <person name="Bigi F."/>
            <person name="Soria M.A."/>
        </authorList>
    </citation>
    <scope>NUCLEOTIDE SEQUENCE [LARGE SCALE GENOMIC DNA]</scope>
    <source>
        <strain evidence="14 29">6548</strain>
    </source>
</reference>
<evidence type="ECO:0000313" key="20">
    <source>
        <dbReference type="Proteomes" id="UP000045842"/>
    </source>
</evidence>
<dbReference type="Proteomes" id="UP000236349">
    <property type="component" value="Chromosome"/>
</dbReference>
<dbReference type="EMBL" id="CQQC01000551">
    <property type="protein sequence ID" value="CNV20332.1"/>
    <property type="molecule type" value="Genomic_DNA"/>
</dbReference>
<evidence type="ECO:0000313" key="10">
    <source>
        <dbReference type="EMBL" id="COV28601.1"/>
    </source>
</evidence>
<proteinExistence type="predicted"/>
<evidence type="ECO:0000313" key="24">
    <source>
        <dbReference type="Proteomes" id="UP000048600"/>
    </source>
</evidence>
<dbReference type="Proteomes" id="UP000046947">
    <property type="component" value="Unassembled WGS sequence"/>
</dbReference>
<dbReference type="Proteomes" id="UP000256381">
    <property type="component" value="Unassembled WGS sequence"/>
</dbReference>
<evidence type="ECO:0000313" key="22">
    <source>
        <dbReference type="Proteomes" id="UP000046947"/>
    </source>
</evidence>
<evidence type="ECO:0000313" key="15">
    <source>
        <dbReference type="EMBL" id="REQ51838.1"/>
    </source>
</evidence>
<dbReference type="InterPro" id="IPR019587">
    <property type="entry name" value="Polyketide_cyclase/dehydratase"/>
</dbReference>
<dbReference type="Pfam" id="PF10604">
    <property type="entry name" value="Polyketide_cyc2"/>
    <property type="match status" value="1"/>
</dbReference>
<dbReference type="Proteomes" id="UP000039217">
    <property type="component" value="Unassembled WGS sequence"/>
</dbReference>
<gene>
    <name evidence="14" type="ORF">A4S10_00908</name>
    <name evidence="1" type="ORF">CAB90_00966</name>
    <name evidence="16" type="ORF">DKC2_0916</name>
    <name evidence="15" type="ORF">DSJ38_11515</name>
    <name evidence="4" type="ORF">ERS007657_01958</name>
    <name evidence="9" type="ORF">ERS007661_01814</name>
    <name evidence="10" type="ORF">ERS007679_01510</name>
    <name evidence="2" type="ORF">ERS007681_00470</name>
    <name evidence="3" type="ORF">ERS007688_00662</name>
    <name evidence="12" type="ORF">ERS007703_02328</name>
    <name evidence="13" type="ORF">ERS007720_01647</name>
    <name evidence="11" type="ORF">ERS007741_00513</name>
    <name evidence="5" type="ORF">ERS027646_01104</name>
    <name evidence="6" type="ORF">ERS027659_04156</name>
    <name evidence="7" type="ORF">ERS027661_04258</name>
    <name evidence="8" type="ORF">ERS094118_01064</name>
</gene>
<dbReference type="EMBL" id="LR027516">
    <property type="protein sequence ID" value="VCU49101.1"/>
    <property type="molecule type" value="Genomic_DNA"/>
</dbReference>
<evidence type="ECO:0000313" key="1">
    <source>
        <dbReference type="EMBL" id="AUS49922.1"/>
    </source>
</evidence>
<reference evidence="1 30" key="7">
    <citation type="submission" date="2017-10" db="EMBL/GenBank/DDBJ databases">
        <title>Clinical isolate obtained from a human patient with meningeal tuberculosis in michoacan, Mexico.</title>
        <authorList>
            <person name="Guillen-Nepita A.L."/>
            <person name="Negrete-Paz A.M."/>
            <person name="Vazquez-Marrufo G."/>
            <person name="Cruz-Hernandez A."/>
            <person name="Fresia P."/>
            <person name="Naya H."/>
            <person name="Vazquez-Garciduenas M.S."/>
        </authorList>
    </citation>
    <scope>NUCLEOTIDE SEQUENCE [LARGE SCALE GENOMIC DNA]</scope>
    <source>
        <strain evidence="30">Beijing/MYC004</strain>
        <strain evidence="1">MYC004</strain>
    </source>
</reference>
<dbReference type="InterPro" id="IPR023393">
    <property type="entry name" value="START-like_dom_sf"/>
</dbReference>
<reference evidence="17 18" key="2">
    <citation type="submission" date="2015-03" db="EMBL/GenBank/DDBJ databases">
        <authorList>
            <consortium name="Pathogen Informatics"/>
        </authorList>
    </citation>
    <scope>NUCLEOTIDE SEQUENCE [LARGE SCALE GENOMIC DNA]</scope>
    <source>
        <strain evidence="5 25">Bir 172</strain>
        <strain evidence="6 28">Bir 185</strain>
        <strain evidence="7 26">Bir 187</strain>
        <strain evidence="4 21">C09601061</strain>
        <strain evidence="9 18">D00501624</strain>
        <strain evidence="10 20">G09801536</strain>
        <strain evidence="2 23">G09901357</strain>
        <strain evidence="3 22">H09601792</strain>
        <strain evidence="17">K00500041</strain>
        <strain evidence="13 19">M09401471</strain>
        <strain evidence="11 24">P00601463</strain>
    </source>
</reference>
<dbReference type="EMBL" id="CNFU01001378">
    <property type="protein sequence ID" value="CKT36796.1"/>
    <property type="molecule type" value="Genomic_DNA"/>
</dbReference>
<dbReference type="PANTHER" id="PTHR39683">
    <property type="entry name" value="CONSERVED PROTEIN TB16.3"/>
    <property type="match status" value="1"/>
</dbReference>
<evidence type="ECO:0000313" key="6">
    <source>
        <dbReference type="EMBL" id="CKT25539.1"/>
    </source>
</evidence>
<dbReference type="Gene3D" id="3.30.530.20">
    <property type="match status" value="1"/>
</dbReference>
<evidence type="ECO:0000313" key="29">
    <source>
        <dbReference type="Proteomes" id="UP000189452"/>
    </source>
</evidence>
<evidence type="ECO:0000313" key="8">
    <source>
        <dbReference type="EMBL" id="CLV72726.1"/>
    </source>
</evidence>
<evidence type="ECO:0000313" key="30">
    <source>
        <dbReference type="Proteomes" id="UP000236349"/>
    </source>
</evidence>
<dbReference type="EMBL" id="CSAD01000164">
    <property type="protein sequence ID" value="COV28601.1"/>
    <property type="molecule type" value="Genomic_DNA"/>
</dbReference>
<evidence type="ECO:0000313" key="3">
    <source>
        <dbReference type="EMBL" id="CFE47182.1"/>
    </source>
</evidence>
<dbReference type="AlphaFoldDB" id="A0A0E8U7B2"/>
<evidence type="ECO:0000313" key="27">
    <source>
        <dbReference type="Proteomes" id="UP000050139"/>
    </source>
</evidence>
<dbReference type="Proteomes" id="UP000300237">
    <property type="component" value="Chromosome"/>
</dbReference>
<reference evidence="16 32" key="9">
    <citation type="submission" date="2018-08" db="EMBL/GenBank/DDBJ databases">
        <authorList>
            <person name="Fokvardsen B D."/>
            <person name="Norman A."/>
        </authorList>
    </citation>
    <scope>NUCLEOTIDE SEQUENCE [LARGE SCALE GENOMIC DNA]</scope>
    <source>
        <strain evidence="16 32">DKC2</strain>
    </source>
</reference>
<protein>
    <submittedName>
        <fullName evidence="9 15">Cyclase</fullName>
    </submittedName>
    <submittedName>
        <fullName evidence="1">Polyketide cyclase / dehydrase and lipid transport</fullName>
    </submittedName>
</protein>
<dbReference type="EMBL" id="CNGE01000144">
    <property type="protein sequence ID" value="CKS01254.1"/>
    <property type="molecule type" value="Genomic_DNA"/>
</dbReference>
<evidence type="ECO:0000313" key="28">
    <source>
        <dbReference type="Proteomes" id="UP000050164"/>
    </source>
</evidence>
<evidence type="ECO:0000313" key="9">
    <source>
        <dbReference type="EMBL" id="CNV20332.1"/>
    </source>
</evidence>
<evidence type="ECO:0000313" key="5">
    <source>
        <dbReference type="EMBL" id="CKS01254.1"/>
    </source>
</evidence>
<evidence type="ECO:0000313" key="12">
    <source>
        <dbReference type="EMBL" id="COV92935.1"/>
    </source>
</evidence>
<dbReference type="Proteomes" id="UP000048948">
    <property type="component" value="Unassembled WGS sequence"/>
</dbReference>
<dbReference type="EMBL" id="CGCX01000683">
    <property type="protein sequence ID" value="CFR81628.1"/>
    <property type="molecule type" value="Genomic_DNA"/>
</dbReference>
<dbReference type="EMBL" id="COPH01000006">
    <property type="protein sequence ID" value="CLV72726.1"/>
    <property type="molecule type" value="Genomic_DNA"/>
</dbReference>
<evidence type="ECO:0000313" key="32">
    <source>
        <dbReference type="Proteomes" id="UP000300237"/>
    </source>
</evidence>
<dbReference type="Proteomes" id="UP000050164">
    <property type="component" value="Unassembled WGS sequence"/>
</dbReference>
<dbReference type="CDD" id="cd07819">
    <property type="entry name" value="SRPBCC_2"/>
    <property type="match status" value="1"/>
</dbReference>
<dbReference type="Proteomes" id="UP000046680">
    <property type="component" value="Unassembled WGS sequence"/>
</dbReference>
<reference evidence="15" key="8">
    <citation type="submission" date="2018-07" db="EMBL/GenBank/DDBJ databases">
        <authorList>
            <person name="Shah S."/>
            <person name="Brown T."/>
            <person name="Auld S."/>
            <person name="Bratton K."/>
            <person name="Narechania A."/>
            <person name="Mathema B."/>
            <person name="Gandhi N."/>
        </authorList>
    </citation>
    <scope>NUCLEOTIDE SEQUENCE</scope>
    <source>
        <strain evidence="15">32301_S10</strain>
    </source>
</reference>
<dbReference type="Proteomes" id="UP000044938">
    <property type="component" value="Unassembled WGS sequence"/>
</dbReference>
<dbReference type="Proteomes" id="UP000189452">
    <property type="component" value="Chromosome"/>
</dbReference>
<dbReference type="EMBL" id="CNFT01001401">
    <property type="protein sequence ID" value="CKT25539.1"/>
    <property type="molecule type" value="Genomic_DNA"/>
</dbReference>
<dbReference type="EMBL" id="CSAE01000245">
    <property type="protein sequence ID" value="COV92935.1"/>
    <property type="molecule type" value="Genomic_DNA"/>
</dbReference>
<dbReference type="EMBL" id="LWDQ01000001">
    <property type="protein sequence ID" value="OMH58749.1"/>
    <property type="molecule type" value="Genomic_DNA"/>
</dbReference>
<dbReference type="OMA" id="DWMVWDA"/>
<evidence type="ECO:0000313" key="25">
    <source>
        <dbReference type="Proteomes" id="UP000048948"/>
    </source>
</evidence>
<evidence type="ECO:0000313" key="4">
    <source>
        <dbReference type="EMBL" id="CFR81628.1"/>
    </source>
</evidence>